<evidence type="ECO:0000313" key="2">
    <source>
        <dbReference type="Proteomes" id="UP000499080"/>
    </source>
</evidence>
<comment type="caution">
    <text evidence="1">The sequence shown here is derived from an EMBL/GenBank/DDBJ whole genome shotgun (WGS) entry which is preliminary data.</text>
</comment>
<accession>A0A4Y2L426</accession>
<organism evidence="1 2">
    <name type="scientific">Araneus ventricosus</name>
    <name type="common">Orbweaver spider</name>
    <name type="synonym">Epeira ventricosa</name>
    <dbReference type="NCBI Taxonomy" id="182803"/>
    <lineage>
        <taxon>Eukaryota</taxon>
        <taxon>Metazoa</taxon>
        <taxon>Ecdysozoa</taxon>
        <taxon>Arthropoda</taxon>
        <taxon>Chelicerata</taxon>
        <taxon>Arachnida</taxon>
        <taxon>Araneae</taxon>
        <taxon>Araneomorphae</taxon>
        <taxon>Entelegynae</taxon>
        <taxon>Araneoidea</taxon>
        <taxon>Araneidae</taxon>
        <taxon>Araneus</taxon>
    </lineage>
</organism>
<dbReference type="Proteomes" id="UP000499080">
    <property type="component" value="Unassembled WGS sequence"/>
</dbReference>
<sequence>MSYESGISQRKIPVLPRHPGTFERLAATKETPELLPTQSSPNTSCPCADLHFYGVRPVFGPVPKSHTAFTISHREARLCLLKRQVLIPISEEPF</sequence>
<reference evidence="1 2" key="1">
    <citation type="journal article" date="2019" name="Sci. Rep.">
        <title>Orb-weaving spider Araneus ventricosus genome elucidates the spidroin gene catalogue.</title>
        <authorList>
            <person name="Kono N."/>
            <person name="Nakamura H."/>
            <person name="Ohtoshi R."/>
            <person name="Moran D.A.P."/>
            <person name="Shinohara A."/>
            <person name="Yoshida Y."/>
            <person name="Fujiwara M."/>
            <person name="Mori M."/>
            <person name="Tomita M."/>
            <person name="Arakawa K."/>
        </authorList>
    </citation>
    <scope>NUCLEOTIDE SEQUENCE [LARGE SCALE GENOMIC DNA]</scope>
</reference>
<gene>
    <name evidence="1" type="ORF">AVEN_142800_1</name>
</gene>
<proteinExistence type="predicted"/>
<dbReference type="EMBL" id="BGPR01005271">
    <property type="protein sequence ID" value="GBN08547.1"/>
    <property type="molecule type" value="Genomic_DNA"/>
</dbReference>
<keyword evidence="2" id="KW-1185">Reference proteome</keyword>
<dbReference type="AlphaFoldDB" id="A0A4Y2L426"/>
<name>A0A4Y2L426_ARAVE</name>
<protein>
    <submittedName>
        <fullName evidence="1">Uncharacterized protein</fullName>
    </submittedName>
</protein>
<evidence type="ECO:0000313" key="1">
    <source>
        <dbReference type="EMBL" id="GBN08547.1"/>
    </source>
</evidence>